<dbReference type="EMBL" id="BAAAJE010000023">
    <property type="protein sequence ID" value="GAA1157120.1"/>
    <property type="molecule type" value="Genomic_DNA"/>
</dbReference>
<accession>A0ABN1UNG0</accession>
<sequence length="259" mass="28449">MTDERPDVRRAPRQLLTPGAKQRVLDASARLQVRRSEVAATLVRGPVADAEIVAAGSTNPELYQSLWGHSDSWREMHSIRSSATVEQLRVSLPNNRRLLERGMRMESVFDAGGLGVGALLLLANESAADYLVSFAPLEMKIIDRRYVMLQGPTLPDGVETVMAVRSPACLEAAWRYWEVVREHAVPAAEWAGTSVDLTRRQRQVVALMSTGLGDDAIADTLGVSVRTVRADIAALLDLLGVRTRFAAGVRLQLWPDADR</sequence>
<dbReference type="InterPro" id="IPR000792">
    <property type="entry name" value="Tscrpt_reg_LuxR_C"/>
</dbReference>
<dbReference type="Pfam" id="PF00196">
    <property type="entry name" value="GerE"/>
    <property type="match status" value="1"/>
</dbReference>
<evidence type="ECO:0000313" key="3">
    <source>
        <dbReference type="Proteomes" id="UP001499979"/>
    </source>
</evidence>
<dbReference type="SUPFAM" id="SSF46894">
    <property type="entry name" value="C-terminal effector domain of the bipartite response regulators"/>
    <property type="match status" value="1"/>
</dbReference>
<name>A0ABN1UNG0_9ACTN</name>
<protein>
    <recommendedName>
        <fullName evidence="1">HTH luxR-type domain-containing protein</fullName>
    </recommendedName>
</protein>
<dbReference type="InterPro" id="IPR016032">
    <property type="entry name" value="Sig_transdc_resp-reg_C-effctor"/>
</dbReference>
<evidence type="ECO:0000313" key="2">
    <source>
        <dbReference type="EMBL" id="GAA1157120.1"/>
    </source>
</evidence>
<comment type="caution">
    <text evidence="2">The sequence shown here is derived from an EMBL/GenBank/DDBJ whole genome shotgun (WGS) entry which is preliminary data.</text>
</comment>
<dbReference type="RefSeq" id="WP_343909299.1">
    <property type="nucleotide sequence ID" value="NZ_BAAAJE010000023.1"/>
</dbReference>
<dbReference type="SMART" id="SM00421">
    <property type="entry name" value="HTH_LUXR"/>
    <property type="match status" value="1"/>
</dbReference>
<dbReference type="InterPro" id="IPR036388">
    <property type="entry name" value="WH-like_DNA-bd_sf"/>
</dbReference>
<organism evidence="2 3">
    <name type="scientific">Nocardioides aquiterrae</name>
    <dbReference type="NCBI Taxonomy" id="203799"/>
    <lineage>
        <taxon>Bacteria</taxon>
        <taxon>Bacillati</taxon>
        <taxon>Actinomycetota</taxon>
        <taxon>Actinomycetes</taxon>
        <taxon>Propionibacteriales</taxon>
        <taxon>Nocardioidaceae</taxon>
        <taxon>Nocardioides</taxon>
    </lineage>
</organism>
<keyword evidence="3" id="KW-1185">Reference proteome</keyword>
<gene>
    <name evidence="2" type="ORF">GCM10009606_38880</name>
</gene>
<reference evidence="2 3" key="1">
    <citation type="journal article" date="2019" name="Int. J. Syst. Evol. Microbiol.">
        <title>The Global Catalogue of Microorganisms (GCM) 10K type strain sequencing project: providing services to taxonomists for standard genome sequencing and annotation.</title>
        <authorList>
            <consortium name="The Broad Institute Genomics Platform"/>
            <consortium name="The Broad Institute Genome Sequencing Center for Infectious Disease"/>
            <person name="Wu L."/>
            <person name="Ma J."/>
        </authorList>
    </citation>
    <scope>NUCLEOTIDE SEQUENCE [LARGE SCALE GENOMIC DNA]</scope>
    <source>
        <strain evidence="2 3">JCM 11813</strain>
    </source>
</reference>
<evidence type="ECO:0000259" key="1">
    <source>
        <dbReference type="SMART" id="SM00421"/>
    </source>
</evidence>
<dbReference type="Gene3D" id="1.10.10.10">
    <property type="entry name" value="Winged helix-like DNA-binding domain superfamily/Winged helix DNA-binding domain"/>
    <property type="match status" value="1"/>
</dbReference>
<feature type="domain" description="HTH luxR-type" evidence="1">
    <location>
        <begin position="194"/>
        <end position="251"/>
    </location>
</feature>
<proteinExistence type="predicted"/>
<dbReference type="CDD" id="cd06170">
    <property type="entry name" value="LuxR_C_like"/>
    <property type="match status" value="1"/>
</dbReference>
<dbReference type="Proteomes" id="UP001499979">
    <property type="component" value="Unassembled WGS sequence"/>
</dbReference>